<dbReference type="PROSITE" id="PS51007">
    <property type="entry name" value="CYTC"/>
    <property type="match status" value="1"/>
</dbReference>
<evidence type="ECO:0000256" key="4">
    <source>
        <dbReference type="ARBA" id="ARBA00022617"/>
    </source>
</evidence>
<feature type="transmembrane region" description="Helical" evidence="19">
    <location>
        <begin position="44"/>
        <end position="68"/>
    </location>
</feature>
<comment type="caution">
    <text evidence="23">The sequence shown here is derived from an EMBL/GenBank/DDBJ whole genome shotgun (WGS) entry which is preliminary data.</text>
</comment>
<evidence type="ECO:0000256" key="19">
    <source>
        <dbReference type="SAM" id="Phobius"/>
    </source>
</evidence>
<evidence type="ECO:0000313" key="23">
    <source>
        <dbReference type="EMBL" id="TLS51230.1"/>
    </source>
</evidence>
<dbReference type="GO" id="GO:0016491">
    <property type="term" value="F:oxidoreductase activity"/>
    <property type="evidence" value="ECO:0007669"/>
    <property type="project" value="UniProtKB-KW"/>
</dbReference>
<dbReference type="CDD" id="cd04213">
    <property type="entry name" value="CuRO_CcO_Caa3_II"/>
    <property type="match status" value="1"/>
</dbReference>
<comment type="subcellular location">
    <subcellularLocation>
        <location evidence="17">Cell membrane</location>
        <topology evidence="17">Multi-pass membrane protein</topology>
    </subcellularLocation>
    <subcellularLocation>
        <location evidence="1">Membrane</location>
        <topology evidence="1">Multi-pass membrane protein</topology>
    </subcellularLocation>
</comment>
<comment type="cofactor">
    <cofactor evidence="18">
        <name>Cu cation</name>
        <dbReference type="ChEBI" id="CHEBI:23378"/>
    </cofactor>
    <text evidence="18">Binds a copper A center.</text>
</comment>
<evidence type="ECO:0000256" key="1">
    <source>
        <dbReference type="ARBA" id="ARBA00004141"/>
    </source>
</evidence>
<feature type="domain" description="Cytochrome oxidase subunit II copper A binding" evidence="20">
    <location>
        <begin position="123"/>
        <end position="235"/>
    </location>
</feature>
<evidence type="ECO:0000256" key="14">
    <source>
        <dbReference type="ARBA" id="ARBA00024688"/>
    </source>
</evidence>
<dbReference type="PROSITE" id="PS50857">
    <property type="entry name" value="COX2_CUA"/>
    <property type="match status" value="1"/>
</dbReference>
<dbReference type="GO" id="GO:0005886">
    <property type="term" value="C:plasma membrane"/>
    <property type="evidence" value="ECO:0007669"/>
    <property type="project" value="UniProtKB-SubCell"/>
</dbReference>
<dbReference type="InterPro" id="IPR036909">
    <property type="entry name" value="Cyt_c-like_dom_sf"/>
</dbReference>
<keyword evidence="13 19" id="KW-0472">Membrane</keyword>
<keyword evidence="3 17" id="KW-0813">Transport</keyword>
<keyword evidence="8" id="KW-1278">Translocase</keyword>
<comment type="similarity">
    <text evidence="2 17">Belongs to the cytochrome c oxidase subunit 2 family.</text>
</comment>
<keyword evidence="11 16" id="KW-0408">Iron</keyword>
<dbReference type="EC" id="7.1.1.9" evidence="18"/>
<dbReference type="PROSITE" id="PS50999">
    <property type="entry name" value="COX2_TM"/>
    <property type="match status" value="1"/>
</dbReference>
<accession>A0A5R9GAW6</accession>
<dbReference type="GO" id="GO:0042773">
    <property type="term" value="P:ATP synthesis coupled electron transport"/>
    <property type="evidence" value="ECO:0007669"/>
    <property type="project" value="TreeGrafter"/>
</dbReference>
<sequence length="333" mass="36379">MLKSLRGKAGLSLFVALALLLTGCAEQASPLNPKGTQALEQLNLMILSIVIMVIVVVVVFAISIYVLVKFRARKGDNHIPKQVEGNHKLEIIWTVIPIILLAILVVPTVGYTFKHDQNLSADPDAIKVQVVAHQFWWEFNYPELGIYSSQEVVMPVGKNVSFELTSADVVHSFWIPALGGKKDTNPGLTSYMHLTPTEVGVYKGKCAELCGPSHALMDFKAVVVTEEEFAAWVADMQEAPSVAAEDVSAGEEVFKNNCIQCHAIQPDAKSPVAPHLNGFAERGNVAGILQNTEENIKAWIADPDGEKPGTLMPKVGLTEEEIDQVTQYLLQLK</sequence>
<dbReference type="PRINTS" id="PR01166">
    <property type="entry name" value="CYCOXIDASEII"/>
</dbReference>
<evidence type="ECO:0000256" key="16">
    <source>
        <dbReference type="PROSITE-ProRule" id="PRU00433"/>
    </source>
</evidence>
<evidence type="ECO:0000256" key="2">
    <source>
        <dbReference type="ARBA" id="ARBA00007866"/>
    </source>
</evidence>
<feature type="domain" description="Cytochrome c" evidence="22">
    <location>
        <begin position="245"/>
        <end position="333"/>
    </location>
</feature>
<comment type="function">
    <text evidence="14 18">Subunits I and II form the functional core of the enzyme complex. Electrons originating in cytochrome c are transferred via heme a and Cu(A) to the binuclear center formed by heme a3 and Cu(B).</text>
</comment>
<dbReference type="InterPro" id="IPR002429">
    <property type="entry name" value="CcO_II-like_C"/>
</dbReference>
<dbReference type="InterPro" id="IPR008972">
    <property type="entry name" value="Cupredoxin"/>
</dbReference>
<feature type="transmembrane region" description="Helical" evidence="19">
    <location>
        <begin position="89"/>
        <end position="113"/>
    </location>
</feature>
<evidence type="ECO:0000256" key="3">
    <source>
        <dbReference type="ARBA" id="ARBA00022448"/>
    </source>
</evidence>
<dbReference type="GO" id="GO:0005507">
    <property type="term" value="F:copper ion binding"/>
    <property type="evidence" value="ECO:0007669"/>
    <property type="project" value="InterPro"/>
</dbReference>
<dbReference type="Pfam" id="PF00116">
    <property type="entry name" value="COX2"/>
    <property type="match status" value="1"/>
</dbReference>
<evidence type="ECO:0000256" key="15">
    <source>
        <dbReference type="ARBA" id="ARBA00047816"/>
    </source>
</evidence>
<dbReference type="GO" id="GO:0020037">
    <property type="term" value="F:heme binding"/>
    <property type="evidence" value="ECO:0007669"/>
    <property type="project" value="InterPro"/>
</dbReference>
<name>A0A5R9GAW6_9BACL</name>
<dbReference type="InterPro" id="IPR009056">
    <property type="entry name" value="Cyt_c-like_dom"/>
</dbReference>
<protein>
    <recommendedName>
        <fullName evidence="18">Cytochrome c oxidase subunit 2</fullName>
        <ecNumber evidence="18">7.1.1.9</ecNumber>
    </recommendedName>
</protein>
<dbReference type="PANTHER" id="PTHR22888">
    <property type="entry name" value="CYTOCHROME C OXIDASE, SUBUNIT II"/>
    <property type="match status" value="1"/>
</dbReference>
<dbReference type="GO" id="GO:0004129">
    <property type="term" value="F:cytochrome-c oxidase activity"/>
    <property type="evidence" value="ECO:0007669"/>
    <property type="project" value="UniProtKB-EC"/>
</dbReference>
<keyword evidence="10 19" id="KW-1133">Transmembrane helix</keyword>
<comment type="catalytic activity">
    <reaction evidence="15 18">
        <text>4 Fe(II)-[cytochrome c] + O2 + 8 H(+)(in) = 4 Fe(III)-[cytochrome c] + 2 H2O + 4 H(+)(out)</text>
        <dbReference type="Rhea" id="RHEA:11436"/>
        <dbReference type="Rhea" id="RHEA-COMP:10350"/>
        <dbReference type="Rhea" id="RHEA-COMP:14399"/>
        <dbReference type="ChEBI" id="CHEBI:15377"/>
        <dbReference type="ChEBI" id="CHEBI:15378"/>
        <dbReference type="ChEBI" id="CHEBI:15379"/>
        <dbReference type="ChEBI" id="CHEBI:29033"/>
        <dbReference type="ChEBI" id="CHEBI:29034"/>
        <dbReference type="EC" id="7.1.1.9"/>
    </reaction>
</comment>
<evidence type="ECO:0000256" key="12">
    <source>
        <dbReference type="ARBA" id="ARBA00023008"/>
    </source>
</evidence>
<dbReference type="Pfam" id="PF00034">
    <property type="entry name" value="Cytochrom_C"/>
    <property type="match status" value="1"/>
</dbReference>
<evidence type="ECO:0000313" key="24">
    <source>
        <dbReference type="Proteomes" id="UP000309676"/>
    </source>
</evidence>
<keyword evidence="24" id="KW-1185">Reference proteome</keyword>
<dbReference type="SUPFAM" id="SSF46626">
    <property type="entry name" value="Cytochrome c"/>
    <property type="match status" value="1"/>
</dbReference>
<dbReference type="InterPro" id="IPR045187">
    <property type="entry name" value="CcO_II"/>
</dbReference>
<evidence type="ECO:0000256" key="8">
    <source>
        <dbReference type="ARBA" id="ARBA00022967"/>
    </source>
</evidence>
<dbReference type="AlphaFoldDB" id="A0A5R9GAW6"/>
<keyword evidence="6 17" id="KW-0812">Transmembrane</keyword>
<dbReference type="NCBIfam" id="TIGR02866">
    <property type="entry name" value="CoxB"/>
    <property type="match status" value="1"/>
</dbReference>
<evidence type="ECO:0000256" key="10">
    <source>
        <dbReference type="ARBA" id="ARBA00022989"/>
    </source>
</evidence>
<dbReference type="InterPro" id="IPR036257">
    <property type="entry name" value="Cyt_c_oxidase_su2_TM_sf"/>
</dbReference>
<evidence type="ECO:0000259" key="21">
    <source>
        <dbReference type="PROSITE" id="PS50999"/>
    </source>
</evidence>
<keyword evidence="7 16" id="KW-0479">Metal-binding</keyword>
<keyword evidence="9 17" id="KW-0249">Electron transport</keyword>
<evidence type="ECO:0000256" key="18">
    <source>
        <dbReference type="RuleBase" id="RU004024"/>
    </source>
</evidence>
<keyword evidence="4 16" id="KW-0349">Heme</keyword>
<dbReference type="InterPro" id="IPR034236">
    <property type="entry name" value="CuRO_CcO_Caa3_II"/>
</dbReference>
<keyword evidence="23" id="KW-0560">Oxidoreductase</keyword>
<dbReference type="Gene3D" id="1.10.287.90">
    <property type="match status" value="1"/>
</dbReference>
<keyword evidence="12 18" id="KW-0186">Copper</keyword>
<dbReference type="InterPro" id="IPR011759">
    <property type="entry name" value="Cyt_c_oxidase_su2_TM_dom"/>
</dbReference>
<dbReference type="Gene3D" id="2.60.40.420">
    <property type="entry name" value="Cupredoxins - blue copper proteins"/>
    <property type="match status" value="1"/>
</dbReference>
<dbReference type="RefSeq" id="WP_138195224.1">
    <property type="nucleotide sequence ID" value="NZ_VCIW01000010.1"/>
</dbReference>
<evidence type="ECO:0000256" key="17">
    <source>
        <dbReference type="RuleBase" id="RU000456"/>
    </source>
</evidence>
<evidence type="ECO:0000256" key="5">
    <source>
        <dbReference type="ARBA" id="ARBA00022660"/>
    </source>
</evidence>
<dbReference type="OrthoDB" id="9781261at2"/>
<organism evidence="23 24">
    <name type="scientific">Paenibacillus antri</name>
    <dbReference type="NCBI Taxonomy" id="2582848"/>
    <lineage>
        <taxon>Bacteria</taxon>
        <taxon>Bacillati</taxon>
        <taxon>Bacillota</taxon>
        <taxon>Bacilli</taxon>
        <taxon>Bacillales</taxon>
        <taxon>Paenibacillaceae</taxon>
        <taxon>Paenibacillus</taxon>
    </lineage>
</organism>
<dbReference type="PANTHER" id="PTHR22888:SF10">
    <property type="entry name" value="CYTOCHROME C OXIDASE SUBUNIT 2"/>
    <property type="match status" value="1"/>
</dbReference>
<dbReference type="Pfam" id="PF02790">
    <property type="entry name" value="COX2_TM"/>
    <property type="match status" value="1"/>
</dbReference>
<evidence type="ECO:0000259" key="22">
    <source>
        <dbReference type="PROSITE" id="PS51007"/>
    </source>
</evidence>
<dbReference type="PROSITE" id="PS51257">
    <property type="entry name" value="PROKAR_LIPOPROTEIN"/>
    <property type="match status" value="1"/>
</dbReference>
<evidence type="ECO:0000256" key="9">
    <source>
        <dbReference type="ARBA" id="ARBA00022982"/>
    </source>
</evidence>
<reference evidence="23 24" key="1">
    <citation type="submission" date="2019-05" db="EMBL/GenBank/DDBJ databases">
        <authorList>
            <person name="Narsing Rao M.P."/>
            <person name="Li W.J."/>
        </authorList>
    </citation>
    <scope>NUCLEOTIDE SEQUENCE [LARGE SCALE GENOMIC DNA]</scope>
    <source>
        <strain evidence="23 24">SYSU_K30003</strain>
    </source>
</reference>
<keyword evidence="5 17" id="KW-0679">Respiratory chain</keyword>
<evidence type="ECO:0000259" key="20">
    <source>
        <dbReference type="PROSITE" id="PS50857"/>
    </source>
</evidence>
<dbReference type="Proteomes" id="UP000309676">
    <property type="component" value="Unassembled WGS sequence"/>
</dbReference>
<dbReference type="InterPro" id="IPR001505">
    <property type="entry name" value="Copper_CuA"/>
</dbReference>
<dbReference type="EMBL" id="VCIW01000010">
    <property type="protein sequence ID" value="TLS51230.1"/>
    <property type="molecule type" value="Genomic_DNA"/>
</dbReference>
<evidence type="ECO:0000256" key="13">
    <source>
        <dbReference type="ARBA" id="ARBA00023136"/>
    </source>
</evidence>
<evidence type="ECO:0000256" key="11">
    <source>
        <dbReference type="ARBA" id="ARBA00023004"/>
    </source>
</evidence>
<gene>
    <name evidence="23" type="primary">coxB</name>
    <name evidence="23" type="ORF">FE782_15980</name>
</gene>
<dbReference type="InterPro" id="IPR014222">
    <property type="entry name" value="Cyt_c_oxidase_su2"/>
</dbReference>
<proteinExistence type="inferred from homology"/>
<evidence type="ECO:0000256" key="7">
    <source>
        <dbReference type="ARBA" id="ARBA00022723"/>
    </source>
</evidence>
<evidence type="ECO:0000256" key="6">
    <source>
        <dbReference type="ARBA" id="ARBA00022692"/>
    </source>
</evidence>
<dbReference type="SUPFAM" id="SSF81464">
    <property type="entry name" value="Cytochrome c oxidase subunit II-like, transmembrane region"/>
    <property type="match status" value="1"/>
</dbReference>
<feature type="domain" description="Cytochrome oxidase subunit II transmembrane region profile" evidence="21">
    <location>
        <begin position="22"/>
        <end position="119"/>
    </location>
</feature>
<dbReference type="PROSITE" id="PS00078">
    <property type="entry name" value="COX2"/>
    <property type="match status" value="1"/>
</dbReference>
<dbReference type="SUPFAM" id="SSF49503">
    <property type="entry name" value="Cupredoxins"/>
    <property type="match status" value="1"/>
</dbReference>